<dbReference type="CDD" id="cd01948">
    <property type="entry name" value="EAL"/>
    <property type="match status" value="1"/>
</dbReference>
<accession>A0A1H7F8U3</accession>
<dbReference type="InterPro" id="IPR035919">
    <property type="entry name" value="EAL_sf"/>
</dbReference>
<feature type="transmembrane region" description="Helical" evidence="1">
    <location>
        <begin position="139"/>
        <end position="161"/>
    </location>
</feature>
<dbReference type="PROSITE" id="PS50883">
    <property type="entry name" value="EAL"/>
    <property type="match status" value="1"/>
</dbReference>
<reference evidence="4" key="1">
    <citation type="submission" date="2016-10" db="EMBL/GenBank/DDBJ databases">
        <authorList>
            <person name="Varghese N."/>
        </authorList>
    </citation>
    <scope>NUCLEOTIDE SEQUENCE [LARGE SCALE GENOMIC DNA]</scope>
    <source>
        <strain evidence="4">ACV-9</strain>
    </source>
</reference>
<evidence type="ECO:0000256" key="1">
    <source>
        <dbReference type="SAM" id="Phobius"/>
    </source>
</evidence>
<keyword evidence="1" id="KW-0812">Transmembrane</keyword>
<feature type="transmembrane region" description="Helical" evidence="1">
    <location>
        <begin position="38"/>
        <end position="61"/>
    </location>
</feature>
<dbReference type="InterPro" id="IPR001633">
    <property type="entry name" value="EAL_dom"/>
</dbReference>
<dbReference type="RefSeq" id="WP_074788861.1">
    <property type="nucleotide sequence ID" value="NZ_FNZX01000003.1"/>
</dbReference>
<dbReference type="GO" id="GO:0071111">
    <property type="term" value="F:cyclic-guanylate-specific phosphodiesterase activity"/>
    <property type="evidence" value="ECO:0007669"/>
    <property type="project" value="InterPro"/>
</dbReference>
<feature type="transmembrane region" description="Helical" evidence="1">
    <location>
        <begin position="173"/>
        <end position="192"/>
    </location>
</feature>
<feature type="transmembrane region" description="Helical" evidence="1">
    <location>
        <begin position="198"/>
        <end position="216"/>
    </location>
</feature>
<dbReference type="Proteomes" id="UP000182321">
    <property type="component" value="Unassembled WGS sequence"/>
</dbReference>
<feature type="domain" description="EAL" evidence="2">
    <location>
        <begin position="392"/>
        <end position="644"/>
    </location>
</feature>
<feature type="transmembrane region" description="Helical" evidence="1">
    <location>
        <begin position="76"/>
        <end position="95"/>
    </location>
</feature>
<protein>
    <submittedName>
        <fullName evidence="3">EAL domain, c-di-GMP-specific phosphodiesterase class I (Or its enzymatically inactive variant)</fullName>
    </submittedName>
</protein>
<dbReference type="InterPro" id="IPR050706">
    <property type="entry name" value="Cyclic-di-GMP_PDE-like"/>
</dbReference>
<dbReference type="PANTHER" id="PTHR33121:SF82">
    <property type="entry name" value="SIGNAL TRANSDUCTION PROTEIN CONTAINING A EAL DOMAIN"/>
    <property type="match status" value="1"/>
</dbReference>
<dbReference type="PANTHER" id="PTHR33121">
    <property type="entry name" value="CYCLIC DI-GMP PHOSPHODIESTERASE PDEF"/>
    <property type="match status" value="1"/>
</dbReference>
<dbReference type="Pfam" id="PF00563">
    <property type="entry name" value="EAL"/>
    <property type="match status" value="1"/>
</dbReference>
<evidence type="ECO:0000313" key="3">
    <source>
        <dbReference type="EMBL" id="SEK22408.1"/>
    </source>
</evidence>
<evidence type="ECO:0000313" key="4">
    <source>
        <dbReference type="Proteomes" id="UP000182321"/>
    </source>
</evidence>
<name>A0A1H7F8U3_9FIRM</name>
<keyword evidence="1" id="KW-0472">Membrane</keyword>
<dbReference type="AlphaFoldDB" id="A0A1H7F8U3"/>
<gene>
    <name evidence="3" type="ORF">SAMN02910377_00371</name>
</gene>
<feature type="transmembrane region" description="Helical" evidence="1">
    <location>
        <begin position="107"/>
        <end position="127"/>
    </location>
</feature>
<sequence>MLINGFNIAAERVDLLIALVMLYLTVATKPRRTAVLSVVFYGQILSVANIILHMASIFLLSFDTALEGFLFRMSVLFYYVTYLGILVLLFSYIHLLSLKQREHIDTLNIVIIVFITLYLFFVGSVFITDSYVAVVDGTYIFTEWFNVNVWFALLDVVLIVLSTFQNRNEIPRVLMNLIFIYVPFEVLTLIIQMIQPQYVILSVTYVVPFMLCYIVFHSNLYDEVTGCQNKQAFEAHLLSLQKKNKNGKHIGFIYIKFPRLEVVDNYELMYIANRRISAQIRNLEQHNPDARVYSINEFTYGIIFPNNSEHVTRETIELVKNDLEEAMSNWEYSNSPEYRMVVIKNDLENCDLQTLDAYSNFLFDKAAKKKVRVYEATLSDYNICMEQKEIERVIVDIRNKDDLMDSRVVVYVQPIFDVTNNNYQNAEALMRLDVHGRLISPDIFIPLAEKVGCIHTLTRIILNKVCAKIYEIQDYYNFEAVSVNVSLSEFMDYCLHDELIDIIKNNGITCDRIRLEMTESMTSDEIEAISHNMEEFNAAGVHFYLDDFGTGYSNLERIVSLPFRTIKFDKSLLYKSMDDPILLRLIQNMVDVFKSHGLVVLVEGVENNKQAELSIGLGFEYIQGYKYAAPVPINKLEEFFEPKLERLA</sequence>
<organism evidence="3 4">
    <name type="scientific">Pseudobutyrivibrio ruminis</name>
    <dbReference type="NCBI Taxonomy" id="46206"/>
    <lineage>
        <taxon>Bacteria</taxon>
        <taxon>Bacillati</taxon>
        <taxon>Bacillota</taxon>
        <taxon>Clostridia</taxon>
        <taxon>Lachnospirales</taxon>
        <taxon>Lachnospiraceae</taxon>
        <taxon>Pseudobutyrivibrio</taxon>
    </lineage>
</organism>
<keyword evidence="1" id="KW-1133">Transmembrane helix</keyword>
<keyword evidence="4" id="KW-1185">Reference proteome</keyword>
<dbReference type="Gene3D" id="3.20.20.450">
    <property type="entry name" value="EAL domain"/>
    <property type="match status" value="1"/>
</dbReference>
<dbReference type="EMBL" id="FNZX01000003">
    <property type="protein sequence ID" value="SEK22408.1"/>
    <property type="molecule type" value="Genomic_DNA"/>
</dbReference>
<proteinExistence type="predicted"/>
<dbReference type="SUPFAM" id="SSF141868">
    <property type="entry name" value="EAL domain-like"/>
    <property type="match status" value="1"/>
</dbReference>
<evidence type="ECO:0000259" key="2">
    <source>
        <dbReference type="PROSITE" id="PS50883"/>
    </source>
</evidence>
<dbReference type="SMART" id="SM00052">
    <property type="entry name" value="EAL"/>
    <property type="match status" value="1"/>
</dbReference>